<dbReference type="SUPFAM" id="SSF55811">
    <property type="entry name" value="Nudix"/>
    <property type="match status" value="1"/>
</dbReference>
<gene>
    <name evidence="1" type="ORF">SAMN05216388_100296</name>
</gene>
<dbReference type="AlphaFoldDB" id="A0A1H8ETJ0"/>
<dbReference type="Gene3D" id="3.90.79.10">
    <property type="entry name" value="Nucleoside Triphosphate Pyrophosphohydrolase"/>
    <property type="match status" value="1"/>
</dbReference>
<protein>
    <recommendedName>
        <fullName evidence="3">Nudix hydrolase domain-containing protein</fullName>
    </recommendedName>
</protein>
<keyword evidence="2" id="KW-1185">Reference proteome</keyword>
<organism evidence="1 2">
    <name type="scientific">Halorientalis persicus</name>
    <dbReference type="NCBI Taxonomy" id="1367881"/>
    <lineage>
        <taxon>Archaea</taxon>
        <taxon>Methanobacteriati</taxon>
        <taxon>Methanobacteriota</taxon>
        <taxon>Stenosarchaea group</taxon>
        <taxon>Halobacteria</taxon>
        <taxon>Halobacteriales</taxon>
        <taxon>Haloarculaceae</taxon>
        <taxon>Halorientalis</taxon>
    </lineage>
</organism>
<proteinExistence type="predicted"/>
<dbReference type="OrthoDB" id="234635at2157"/>
<sequence>MSLAGRSRDHVTEMLAELEAEYGSFPVSQTTVSIPSGCYEETVREWRQTVARVDVHVRNDAGEVLARADGDEVRPPGSAVGPEESLEERARRAVGVECRIDGLQAVTIAGIQNEHDADDDPVYRLVALFDGTHVGGTPPADCRWLADPPESQLLI</sequence>
<dbReference type="RefSeq" id="WP_092657312.1">
    <property type="nucleotide sequence ID" value="NZ_FOCX01000002.1"/>
</dbReference>
<evidence type="ECO:0000313" key="2">
    <source>
        <dbReference type="Proteomes" id="UP000198775"/>
    </source>
</evidence>
<evidence type="ECO:0008006" key="3">
    <source>
        <dbReference type="Google" id="ProtNLM"/>
    </source>
</evidence>
<dbReference type="InterPro" id="IPR015797">
    <property type="entry name" value="NUDIX_hydrolase-like_dom_sf"/>
</dbReference>
<name>A0A1H8ETJ0_9EURY</name>
<evidence type="ECO:0000313" key="1">
    <source>
        <dbReference type="EMBL" id="SEN22464.1"/>
    </source>
</evidence>
<accession>A0A1H8ETJ0</accession>
<reference evidence="2" key="1">
    <citation type="submission" date="2016-10" db="EMBL/GenBank/DDBJ databases">
        <authorList>
            <person name="Varghese N."/>
            <person name="Submissions S."/>
        </authorList>
    </citation>
    <scope>NUCLEOTIDE SEQUENCE [LARGE SCALE GENOMIC DNA]</scope>
    <source>
        <strain evidence="2">IBRC-M 10043</strain>
    </source>
</reference>
<dbReference type="Proteomes" id="UP000198775">
    <property type="component" value="Unassembled WGS sequence"/>
</dbReference>
<dbReference type="EMBL" id="FOCX01000002">
    <property type="protein sequence ID" value="SEN22464.1"/>
    <property type="molecule type" value="Genomic_DNA"/>
</dbReference>